<organism evidence="1 2">
    <name type="scientific">Candidatus Magnetobacterium bavaricum</name>
    <dbReference type="NCBI Taxonomy" id="29290"/>
    <lineage>
        <taxon>Bacteria</taxon>
        <taxon>Pseudomonadati</taxon>
        <taxon>Nitrospirota</taxon>
        <taxon>Thermodesulfovibrionia</taxon>
        <taxon>Thermodesulfovibrionales</taxon>
        <taxon>Candidatus Magnetobacteriaceae</taxon>
        <taxon>Candidatus Magnetobacterium</taxon>
    </lineage>
</organism>
<keyword evidence="2" id="KW-1185">Reference proteome</keyword>
<proteinExistence type="predicted"/>
<dbReference type="AlphaFoldDB" id="A0A0F3GPW0"/>
<sequence>MSEPFISQITTSPVFAFRNRTSLLPSPSKSFLGFLPSDRNSMATTFSAVMLTVHWLPIA</sequence>
<name>A0A0F3GPW0_9BACT</name>
<dbReference type="EMBL" id="LACI01001649">
    <property type="protein sequence ID" value="KJU84009.1"/>
    <property type="molecule type" value="Genomic_DNA"/>
</dbReference>
<evidence type="ECO:0000313" key="2">
    <source>
        <dbReference type="Proteomes" id="UP000033423"/>
    </source>
</evidence>
<gene>
    <name evidence="1" type="ORF">MBAV_003796</name>
</gene>
<protein>
    <submittedName>
        <fullName evidence="1">Uncharacterized protein</fullName>
    </submittedName>
</protein>
<accession>A0A0F3GPW0</accession>
<reference evidence="1 2" key="1">
    <citation type="submission" date="2015-02" db="EMBL/GenBank/DDBJ databases">
        <title>Single-cell genomics of uncultivated deep-branching MTB reveals a conserved set of magnetosome genes.</title>
        <authorList>
            <person name="Kolinko S."/>
            <person name="Richter M."/>
            <person name="Glockner F.O."/>
            <person name="Brachmann A."/>
            <person name="Schuler D."/>
        </authorList>
    </citation>
    <scope>NUCLEOTIDE SEQUENCE [LARGE SCALE GENOMIC DNA]</scope>
    <source>
        <strain evidence="1">TM-1</strain>
    </source>
</reference>
<comment type="caution">
    <text evidence="1">The sequence shown here is derived from an EMBL/GenBank/DDBJ whole genome shotgun (WGS) entry which is preliminary data.</text>
</comment>
<evidence type="ECO:0000313" key="1">
    <source>
        <dbReference type="EMBL" id="KJU84009.1"/>
    </source>
</evidence>
<dbReference type="Proteomes" id="UP000033423">
    <property type="component" value="Unassembled WGS sequence"/>
</dbReference>